<dbReference type="AlphaFoldDB" id="A0A841CWI4"/>
<dbReference type="Proteomes" id="UP000547510">
    <property type="component" value="Unassembled WGS sequence"/>
</dbReference>
<feature type="transmembrane region" description="Helical" evidence="1">
    <location>
        <begin position="55"/>
        <end position="74"/>
    </location>
</feature>
<keyword evidence="1" id="KW-0472">Membrane</keyword>
<dbReference type="Pfam" id="PF07693">
    <property type="entry name" value="KAP_NTPase"/>
    <property type="match status" value="1"/>
</dbReference>
<reference evidence="3 4" key="1">
    <citation type="submission" date="2020-08" db="EMBL/GenBank/DDBJ databases">
        <title>Genomic Encyclopedia of Type Strains, Phase III (KMG-III): the genomes of soil and plant-associated and newly described type strains.</title>
        <authorList>
            <person name="Whitman W."/>
        </authorList>
    </citation>
    <scope>NUCLEOTIDE SEQUENCE [LARGE SCALE GENOMIC DNA]</scope>
    <source>
        <strain evidence="3 4">CECT 8640</strain>
    </source>
</reference>
<keyword evidence="1" id="KW-0812">Transmembrane</keyword>
<keyword evidence="1" id="KW-1133">Transmembrane helix</keyword>
<organism evidence="3 4">
    <name type="scientific">Saccharothrix tamanrassetensis</name>
    <dbReference type="NCBI Taxonomy" id="1051531"/>
    <lineage>
        <taxon>Bacteria</taxon>
        <taxon>Bacillati</taxon>
        <taxon>Actinomycetota</taxon>
        <taxon>Actinomycetes</taxon>
        <taxon>Pseudonocardiales</taxon>
        <taxon>Pseudonocardiaceae</taxon>
        <taxon>Saccharothrix</taxon>
    </lineage>
</organism>
<evidence type="ECO:0000313" key="4">
    <source>
        <dbReference type="Proteomes" id="UP000547510"/>
    </source>
</evidence>
<dbReference type="InterPro" id="IPR052754">
    <property type="entry name" value="NTPase_KAP_P-loop"/>
</dbReference>
<dbReference type="InterPro" id="IPR011646">
    <property type="entry name" value="KAP_P-loop"/>
</dbReference>
<protein>
    <recommendedName>
        <fullName evidence="2">KAP NTPase domain-containing protein</fullName>
    </recommendedName>
</protein>
<evidence type="ECO:0000313" key="3">
    <source>
        <dbReference type="EMBL" id="MBB5960315.1"/>
    </source>
</evidence>
<comment type="caution">
    <text evidence="3">The sequence shown here is derived from an EMBL/GenBank/DDBJ whole genome shotgun (WGS) entry which is preliminary data.</text>
</comment>
<proteinExistence type="predicted"/>
<dbReference type="PANTHER" id="PTHR22674">
    <property type="entry name" value="NTPASE, KAP FAMILY P-LOOP DOMAIN-CONTAINING 1"/>
    <property type="match status" value="1"/>
</dbReference>
<gene>
    <name evidence="3" type="ORF">FHS29_006938</name>
</gene>
<dbReference type="PANTHER" id="PTHR22674:SF6">
    <property type="entry name" value="NTPASE KAP FAMILY P-LOOP DOMAIN-CONTAINING PROTEIN 1"/>
    <property type="match status" value="1"/>
</dbReference>
<feature type="domain" description="KAP NTPase" evidence="2">
    <location>
        <begin position="97"/>
        <end position="333"/>
    </location>
</feature>
<evidence type="ECO:0000259" key="2">
    <source>
        <dbReference type="Pfam" id="PF07693"/>
    </source>
</evidence>
<evidence type="ECO:0000256" key="1">
    <source>
        <dbReference type="SAM" id="Phobius"/>
    </source>
</evidence>
<dbReference type="EMBL" id="JACHJN010000015">
    <property type="protein sequence ID" value="MBB5960315.1"/>
    <property type="molecule type" value="Genomic_DNA"/>
</dbReference>
<keyword evidence="4" id="KW-1185">Reference proteome</keyword>
<accession>A0A841CWI4</accession>
<feature type="transmembrane region" description="Helical" evidence="1">
    <location>
        <begin position="86"/>
        <end position="109"/>
    </location>
</feature>
<sequence>MVRFDAWRQARIAPPWWTLLGATRKEITRQRKPWTAWWLRVEETFFRARRTGAPYLLALVLTALAVTAAVLWWPRGTGDPVAVAKGVTAALVAFGALWAVSRVVSRFLLWDSARGARLFEQSTANPMDEVAAHFGWMLGKSREPVLFFIDDLDRCQDTYVVELLDSVQTLVRDSGTAAYFVVAADGVWLRTSYEIAYRTFGDAVASPGYPLGHLFLDKLFQLTVPVPAPTVRVRATFLDRLLKVGSPTGRDLEAEVSAARERIAAGDEAGILQVLDEASDAAREDLVGDAAVALAATRTRARTEHALRRFVPLLDPNPRNVKKFLNTYSVLRSVRVLENNTVPCEALALWSILRVRWPAMADHLETHPEALRGVVDPLWVSECFPEHLRELAGEDEFRAVVRHGPLTADLIRRCCGADD</sequence>
<name>A0A841CWI4_9PSEU</name>